<comment type="caution">
    <text evidence="1">The sequence shown here is derived from an EMBL/GenBank/DDBJ whole genome shotgun (WGS) entry which is preliminary data.</text>
</comment>
<gene>
    <name evidence="1" type="ORF">MES5069_920015</name>
</gene>
<evidence type="ECO:0000313" key="1">
    <source>
        <dbReference type="EMBL" id="CAH2409647.1"/>
    </source>
</evidence>
<accession>A0ABN8KHA4</accession>
<sequence>MYRPLVSHVHGRIKLDEIERARQQIAAWRQPIAFLVDRLQLIFLKLPDVARAKAPALAPAVIYFLGDALIGGATRIARMIHVASLPPQHEGQRSLESGQWHSDSLPLLFALLGQRP</sequence>
<name>A0ABN8KHA4_9HYPH</name>
<keyword evidence="2" id="KW-1185">Reference proteome</keyword>
<organism evidence="1 2">
    <name type="scientific">Mesorhizobium escarrei</name>
    <dbReference type="NCBI Taxonomy" id="666018"/>
    <lineage>
        <taxon>Bacteria</taxon>
        <taxon>Pseudomonadati</taxon>
        <taxon>Pseudomonadota</taxon>
        <taxon>Alphaproteobacteria</taxon>
        <taxon>Hyphomicrobiales</taxon>
        <taxon>Phyllobacteriaceae</taxon>
        <taxon>Mesorhizobium</taxon>
    </lineage>
</organism>
<dbReference type="EMBL" id="CAKXZT010000193">
    <property type="protein sequence ID" value="CAH2409647.1"/>
    <property type="molecule type" value="Genomic_DNA"/>
</dbReference>
<dbReference type="Proteomes" id="UP001153050">
    <property type="component" value="Unassembled WGS sequence"/>
</dbReference>
<proteinExistence type="predicted"/>
<reference evidence="1 2" key="1">
    <citation type="submission" date="2022-03" db="EMBL/GenBank/DDBJ databases">
        <authorList>
            <person name="Brunel B."/>
        </authorList>
    </citation>
    <scope>NUCLEOTIDE SEQUENCE [LARGE SCALE GENOMIC DNA]</scope>
    <source>
        <strain evidence="1">STM5069sample</strain>
    </source>
</reference>
<evidence type="ECO:0000313" key="2">
    <source>
        <dbReference type="Proteomes" id="UP001153050"/>
    </source>
</evidence>
<protein>
    <submittedName>
        <fullName evidence="1">Uncharacterized protein</fullName>
    </submittedName>
</protein>